<gene>
    <name evidence="17" type="primary">Gtf2h1</name>
    <name evidence="17" type="ORF">STEPAR_R08373</name>
</gene>
<dbReference type="CDD" id="cd13229">
    <property type="entry name" value="PH_TFIIH"/>
    <property type="match status" value="1"/>
</dbReference>
<comment type="similarity">
    <text evidence="2">Belongs to the TFB1 family.</text>
</comment>
<evidence type="ECO:0000256" key="12">
    <source>
        <dbReference type="ARBA" id="ARBA00076512"/>
    </source>
</evidence>
<evidence type="ECO:0000313" key="17">
    <source>
        <dbReference type="EMBL" id="NXG87695.1"/>
    </source>
</evidence>
<dbReference type="EMBL" id="VWZL01003004">
    <property type="protein sequence ID" value="NXG87695.1"/>
    <property type="molecule type" value="Genomic_DNA"/>
</dbReference>
<keyword evidence="3" id="KW-0677">Repeat</keyword>
<proteinExistence type="inferred from homology"/>
<reference evidence="17 18" key="1">
    <citation type="submission" date="2019-09" db="EMBL/GenBank/DDBJ databases">
        <title>Bird 10,000 Genomes (B10K) Project - Family phase.</title>
        <authorList>
            <person name="Zhang G."/>
        </authorList>
    </citation>
    <scope>NUCLEOTIDE SEQUENCE [LARGE SCALE GENOMIC DNA]</scope>
    <source>
        <strain evidence="17">B10K-DU-001-20</strain>
        <tissue evidence="17">Muscle</tissue>
    </source>
</reference>
<dbReference type="InterPro" id="IPR005607">
    <property type="entry name" value="BSD_dom"/>
</dbReference>
<dbReference type="SUPFAM" id="SSF50729">
    <property type="entry name" value="PH domain-like"/>
    <property type="match status" value="1"/>
</dbReference>
<comment type="caution">
    <text evidence="17">The sequence shown here is derived from an EMBL/GenBank/DDBJ whole genome shotgun (WGS) entry which is preliminary data.</text>
</comment>
<keyword evidence="7" id="KW-0234">DNA repair</keyword>
<comment type="subunit">
    <text evidence="10">Component of the 7-subunit TFIIH core complex composed of XPB/ERCC3, XPD/ERCC2, GTF2H1, GTF2H2, GTF2H3, GTF2H4 and GTF2H5, which is active in NER. The core complex associates with the 3-subunit CDK-activating kinase (CAK) module composed of CCNH/cyclin H, CDK7 and MNAT1 to form the 10-subunit holoenzyme (holo-TFIIH) active in transcription. Interacts with PUF60.</text>
</comment>
<evidence type="ECO:0000256" key="1">
    <source>
        <dbReference type="ARBA" id="ARBA00004123"/>
    </source>
</evidence>
<dbReference type="Pfam" id="PF08567">
    <property type="entry name" value="PH_TFIIH"/>
    <property type="match status" value="1"/>
</dbReference>
<organism evidence="17 18">
    <name type="scientific">Stercorarius parasiticus</name>
    <name type="common">Parasitic jaeger</name>
    <name type="synonym">Arctic skua</name>
    <dbReference type="NCBI Taxonomy" id="54059"/>
    <lineage>
        <taxon>Eukaryota</taxon>
        <taxon>Metazoa</taxon>
        <taxon>Chordata</taxon>
        <taxon>Craniata</taxon>
        <taxon>Vertebrata</taxon>
        <taxon>Euteleostomi</taxon>
        <taxon>Archelosauria</taxon>
        <taxon>Archosauria</taxon>
        <taxon>Dinosauria</taxon>
        <taxon>Saurischia</taxon>
        <taxon>Theropoda</taxon>
        <taxon>Coelurosauria</taxon>
        <taxon>Aves</taxon>
        <taxon>Neognathae</taxon>
        <taxon>Neoaves</taxon>
        <taxon>Charadriiformes</taxon>
        <taxon>Stercorariidae</taxon>
        <taxon>Stercorarius</taxon>
    </lineage>
</organism>
<comment type="function">
    <text evidence="9">Component of the general transcription and DNA repair factor IIH (TFIIH) core complex, which is involved in general and transcription-coupled nucleotide excision repair (NER) of damaged DNA and, when complexed to CAK, in RNA transcription by RNA polymerase II. In NER, TFIIH acts by opening DNA around the lesion to allow the excision of the damaged oligonucleotide and its replacement by a new DNA fragment. In transcription, TFIIH has an essential role in transcription initiation. When the pre-initiation complex (PIC) has been established, TFIIH is required for promoter opening and promoter escape. Phosphorylation of the C-terminal tail (CTD) of the largest subunit of RNA polymerase II by the kinase module CAK controls the initiation of transcription.</text>
</comment>
<keyword evidence="4" id="KW-0227">DNA damage</keyword>
<dbReference type="Proteomes" id="UP000532908">
    <property type="component" value="Unassembled WGS sequence"/>
</dbReference>
<dbReference type="PANTHER" id="PTHR12856">
    <property type="entry name" value="TRANSCRIPTION INITIATION FACTOR IIH-RELATED"/>
    <property type="match status" value="1"/>
</dbReference>
<dbReference type="AlphaFoldDB" id="A0A7K9FFL5"/>
<keyword evidence="8" id="KW-0539">Nucleus</keyword>
<dbReference type="SMART" id="SM00751">
    <property type="entry name" value="BSD"/>
    <property type="match status" value="2"/>
</dbReference>
<dbReference type="FunFam" id="2.30.29.30:FF:000115">
    <property type="entry name" value="General transcription factor IIH subunit 1"/>
    <property type="match status" value="1"/>
</dbReference>
<evidence type="ECO:0000256" key="14">
    <source>
        <dbReference type="ARBA" id="ARBA00082827"/>
    </source>
</evidence>
<evidence type="ECO:0000256" key="2">
    <source>
        <dbReference type="ARBA" id="ARBA00009448"/>
    </source>
</evidence>
<dbReference type="GO" id="GO:0006351">
    <property type="term" value="P:DNA-templated transcription"/>
    <property type="evidence" value="ECO:0007669"/>
    <property type="project" value="InterPro"/>
</dbReference>
<feature type="non-terminal residue" evidence="17">
    <location>
        <position position="555"/>
    </location>
</feature>
<sequence length="555" mass="63075">MATSSEEVLLIVKKVRQKKQDGALYLMAERIAWAPEGKDRFTVSHMYADIKCQKISPEGKAKIQLQLVLHAGDTTNFHFSNESTAVKERDAVKDLLQQLLPKFKRKANKELEEKNRMLQEDPVLFQLYKDLVVSQVISAEEFWANRLSLNAGDNSAAPSKQDVGISAAFLADVRPQTDGCNGLRYNLTSDIIESIFRTYPAVKMKYAENVPHNMTEREFWTRFFQSHYFHRDRLNTGSKDLFAECAKLDEKGKLFDFVSAVGCYSLRYIIEHNTQDISSKPSKAEGYGVASVASTSNASKSARESSNAAIIKRFNHHSAMVLAAGLRKQEAQNDHYSETSSTDGNSRDSDFFQPPMKKVKLQESIEYEDLSKNNSIKTIALNLKKSDRYYHGPTPIQSQQYATSQDIINSFHSIRQEMEAYVPKLTQVLSSGDATSTIAVLSPGGALMQGGTQQAINQMVPNDVQSELKHLYVAVGELLRHFWSCFPVNTPFLEEKVVKMRSNLERFQVTKLCPFQEKIRRQYLSTNLVSHIEEMLQTAYNKFHTWQSRRMLKKT</sequence>
<keyword evidence="5" id="KW-0805">Transcription regulation</keyword>
<feature type="domain" description="BSD" evidence="16">
    <location>
        <begin position="179"/>
        <end position="231"/>
    </location>
</feature>
<evidence type="ECO:0000259" key="16">
    <source>
        <dbReference type="PROSITE" id="PS50858"/>
    </source>
</evidence>
<evidence type="ECO:0000256" key="15">
    <source>
        <dbReference type="SAM" id="MobiDB-lite"/>
    </source>
</evidence>
<evidence type="ECO:0000256" key="10">
    <source>
        <dbReference type="ARBA" id="ARBA00063282"/>
    </source>
</evidence>
<name>A0A7K9FFL5_STEPR</name>
<accession>A0A7K9FFL5</accession>
<evidence type="ECO:0000256" key="9">
    <source>
        <dbReference type="ARBA" id="ARBA00057028"/>
    </source>
</evidence>
<feature type="domain" description="BSD" evidence="16">
    <location>
        <begin position="99"/>
        <end position="147"/>
    </location>
</feature>
<dbReference type="Pfam" id="PF03909">
    <property type="entry name" value="BSD"/>
    <property type="match status" value="1"/>
</dbReference>
<dbReference type="Gene3D" id="6.10.140.1200">
    <property type="match status" value="1"/>
</dbReference>
<dbReference type="InterPro" id="IPR011993">
    <property type="entry name" value="PH-like_dom_sf"/>
</dbReference>
<evidence type="ECO:0000313" key="18">
    <source>
        <dbReference type="Proteomes" id="UP000532908"/>
    </source>
</evidence>
<evidence type="ECO:0000256" key="6">
    <source>
        <dbReference type="ARBA" id="ARBA00023163"/>
    </source>
</evidence>
<evidence type="ECO:0000256" key="8">
    <source>
        <dbReference type="ARBA" id="ARBA00023242"/>
    </source>
</evidence>
<evidence type="ECO:0000256" key="11">
    <source>
        <dbReference type="ARBA" id="ARBA00070129"/>
    </source>
</evidence>
<dbReference type="PROSITE" id="PS50858">
    <property type="entry name" value="BSD"/>
    <property type="match status" value="2"/>
</dbReference>
<keyword evidence="18" id="KW-1185">Reference proteome</keyword>
<protein>
    <recommendedName>
        <fullName evidence="11">General transcription factor IIH subunit 1</fullName>
    </recommendedName>
    <alternativeName>
        <fullName evidence="12">Basic transcription factor 2 62 kDa subunit</fullName>
    </alternativeName>
    <alternativeName>
        <fullName evidence="13">General transcription factor IIH polypeptide 1</fullName>
    </alternativeName>
    <alternativeName>
        <fullName evidence="14">TFIIH basal transcription factor complex p62 subunit</fullName>
    </alternativeName>
</protein>
<comment type="subcellular location">
    <subcellularLocation>
        <location evidence="1">Nucleus</location>
    </subcellularLocation>
</comment>
<dbReference type="SUPFAM" id="SSF140383">
    <property type="entry name" value="BSD domain-like"/>
    <property type="match status" value="2"/>
</dbReference>
<evidence type="ECO:0000256" key="5">
    <source>
        <dbReference type="ARBA" id="ARBA00023015"/>
    </source>
</evidence>
<evidence type="ECO:0000256" key="7">
    <source>
        <dbReference type="ARBA" id="ARBA00023204"/>
    </source>
</evidence>
<evidence type="ECO:0000256" key="13">
    <source>
        <dbReference type="ARBA" id="ARBA00077680"/>
    </source>
</evidence>
<keyword evidence="6" id="KW-0804">Transcription</keyword>
<evidence type="ECO:0000256" key="4">
    <source>
        <dbReference type="ARBA" id="ARBA00022763"/>
    </source>
</evidence>
<feature type="region of interest" description="Disordered" evidence="15">
    <location>
        <begin position="329"/>
        <end position="354"/>
    </location>
</feature>
<dbReference type="InterPro" id="IPR013876">
    <property type="entry name" value="TFIIH_BTF_p62_N"/>
</dbReference>
<dbReference type="Gene3D" id="2.30.29.30">
    <property type="entry name" value="Pleckstrin-homology domain (PH domain)/Phosphotyrosine-binding domain (PTB)"/>
    <property type="match status" value="1"/>
</dbReference>
<dbReference type="InterPro" id="IPR035925">
    <property type="entry name" value="BSD_dom_sf"/>
</dbReference>
<dbReference type="GO" id="GO:0006289">
    <property type="term" value="P:nucleotide-excision repair"/>
    <property type="evidence" value="ECO:0007669"/>
    <property type="project" value="InterPro"/>
</dbReference>
<feature type="non-terminal residue" evidence="17">
    <location>
        <position position="1"/>
    </location>
</feature>
<evidence type="ECO:0000256" key="3">
    <source>
        <dbReference type="ARBA" id="ARBA00022737"/>
    </source>
</evidence>
<dbReference type="InterPro" id="IPR027079">
    <property type="entry name" value="Tfb1/GTF2H1"/>
</dbReference>
<dbReference type="GO" id="GO:0000439">
    <property type="term" value="C:transcription factor TFIIH core complex"/>
    <property type="evidence" value="ECO:0007669"/>
    <property type="project" value="InterPro"/>
</dbReference>